<accession>C7J4G5</accession>
<dbReference type="PANTHER" id="PTHR47718">
    <property type="entry name" value="OS01G0519700 PROTEIN"/>
    <property type="match status" value="1"/>
</dbReference>
<dbReference type="Proteomes" id="UP000000763">
    <property type="component" value="Chromosome 7"/>
</dbReference>
<proteinExistence type="predicted"/>
<dbReference type="KEGG" id="dosa:Os07g0541550"/>
<organism evidence="2 3">
    <name type="scientific">Oryza sativa subsp. japonica</name>
    <name type="common">Rice</name>
    <dbReference type="NCBI Taxonomy" id="39947"/>
    <lineage>
        <taxon>Eukaryota</taxon>
        <taxon>Viridiplantae</taxon>
        <taxon>Streptophyta</taxon>
        <taxon>Embryophyta</taxon>
        <taxon>Tracheophyta</taxon>
        <taxon>Spermatophyta</taxon>
        <taxon>Magnoliopsida</taxon>
        <taxon>Liliopsida</taxon>
        <taxon>Poales</taxon>
        <taxon>Poaceae</taxon>
        <taxon>BOP clade</taxon>
        <taxon>Oryzoideae</taxon>
        <taxon>Oryzeae</taxon>
        <taxon>Oryzinae</taxon>
        <taxon>Oryza</taxon>
        <taxon>Oryza sativa</taxon>
    </lineage>
</organism>
<dbReference type="InterPro" id="IPR018289">
    <property type="entry name" value="MULE_transposase_dom"/>
</dbReference>
<name>C7J4G5_ORYSJ</name>
<feature type="non-terminal residue" evidence="2">
    <location>
        <position position="1"/>
    </location>
</feature>
<protein>
    <submittedName>
        <fullName evidence="2">Os07g0541550 protein</fullName>
    </submittedName>
</protein>
<reference evidence="3" key="2">
    <citation type="journal article" date="2008" name="Nucleic Acids Res.">
        <title>The rice annotation project database (RAP-DB): 2008 update.</title>
        <authorList>
            <consortium name="The rice annotation project (RAP)"/>
        </authorList>
    </citation>
    <scope>GENOME REANNOTATION</scope>
    <source>
        <strain evidence="3">cv. Nipponbare</strain>
    </source>
</reference>
<dbReference type="EMBL" id="AP008213">
    <property type="protein sequence ID" value="BAH93969.1"/>
    <property type="molecule type" value="Genomic_DNA"/>
</dbReference>
<sequence length="182" mass="20982">GAASLLAARSGTEIEGKVSGSIRSCVLFGAALLSNEKIESYRWLLQTFLRAMGGVEPRLIITDECASMKAAISVDFPTSTHRLCMWHIMRKLKDKVGYPLREDKEFLDRFNKCVWCTETDEEFEAQWTSIISDYGLEDHEWLTTRYRIRESWIPVYFKDISLGAFFERLQDLRVPTPFSVIL</sequence>
<dbReference type="Pfam" id="PF10551">
    <property type="entry name" value="MULE"/>
    <property type="match status" value="1"/>
</dbReference>
<dbReference type="AlphaFoldDB" id="C7J4G5"/>
<feature type="domain" description="MULE transposase" evidence="1">
    <location>
        <begin position="23"/>
        <end position="90"/>
    </location>
</feature>
<gene>
    <name evidence="2" type="ordered locus">Os07g0541550</name>
</gene>
<dbReference type="PANTHER" id="PTHR47718:SF18">
    <property type="entry name" value="PROTEIN FAR1-RELATED SEQUENCE 5-LIKE"/>
    <property type="match status" value="1"/>
</dbReference>
<evidence type="ECO:0000313" key="3">
    <source>
        <dbReference type="Proteomes" id="UP000000763"/>
    </source>
</evidence>
<evidence type="ECO:0000259" key="1">
    <source>
        <dbReference type="Pfam" id="PF10551"/>
    </source>
</evidence>
<evidence type="ECO:0000313" key="2">
    <source>
        <dbReference type="EMBL" id="BAH93969.1"/>
    </source>
</evidence>
<reference evidence="2 3" key="1">
    <citation type="journal article" date="2005" name="Nature">
        <title>The map-based sequence of the rice genome.</title>
        <authorList>
            <consortium name="International rice genome sequencing project (IRGSP)"/>
            <person name="Matsumoto T."/>
            <person name="Wu J."/>
            <person name="Kanamori H."/>
            <person name="Katayose Y."/>
            <person name="Fujisawa M."/>
            <person name="Namiki N."/>
            <person name="Mizuno H."/>
            <person name="Yamamoto K."/>
            <person name="Antonio B.A."/>
            <person name="Baba T."/>
            <person name="Sakata K."/>
            <person name="Nagamura Y."/>
            <person name="Aoki H."/>
            <person name="Arikawa K."/>
            <person name="Arita K."/>
            <person name="Bito T."/>
            <person name="Chiden Y."/>
            <person name="Fujitsuka N."/>
            <person name="Fukunaka R."/>
            <person name="Hamada M."/>
            <person name="Harada C."/>
            <person name="Hayashi A."/>
            <person name="Hijishita S."/>
            <person name="Honda M."/>
            <person name="Hosokawa S."/>
            <person name="Ichikawa Y."/>
            <person name="Idonuma A."/>
            <person name="Iijima M."/>
            <person name="Ikeda M."/>
            <person name="Ikeno M."/>
            <person name="Ito K."/>
            <person name="Ito S."/>
            <person name="Ito T."/>
            <person name="Ito Y."/>
            <person name="Ito Y."/>
            <person name="Iwabuchi A."/>
            <person name="Kamiya K."/>
            <person name="Karasawa W."/>
            <person name="Kurita K."/>
            <person name="Katagiri S."/>
            <person name="Kikuta A."/>
            <person name="Kobayashi H."/>
            <person name="Kobayashi N."/>
            <person name="Machita K."/>
            <person name="Maehara T."/>
            <person name="Masukawa M."/>
            <person name="Mizubayashi T."/>
            <person name="Mukai Y."/>
            <person name="Nagasaki H."/>
            <person name="Nagata Y."/>
            <person name="Naito S."/>
            <person name="Nakashima M."/>
            <person name="Nakama Y."/>
            <person name="Nakamichi Y."/>
            <person name="Nakamura M."/>
            <person name="Meguro A."/>
            <person name="Negishi M."/>
            <person name="Ohta I."/>
            <person name="Ohta T."/>
            <person name="Okamoto M."/>
            <person name="Ono N."/>
            <person name="Saji S."/>
            <person name="Sakaguchi M."/>
            <person name="Sakai K."/>
            <person name="Shibata M."/>
            <person name="Shimokawa T."/>
            <person name="Song J."/>
            <person name="Takazaki Y."/>
            <person name="Terasawa K."/>
            <person name="Tsugane M."/>
            <person name="Tsuji K."/>
            <person name="Ueda S."/>
            <person name="Waki K."/>
            <person name="Yamagata H."/>
            <person name="Yamamoto M."/>
            <person name="Yamamoto S."/>
            <person name="Yamane H."/>
            <person name="Yoshiki S."/>
            <person name="Yoshihara R."/>
            <person name="Yukawa K."/>
            <person name="Zhong H."/>
            <person name="Yano M."/>
            <person name="Yuan Q."/>
            <person name="Ouyang S."/>
            <person name="Liu J."/>
            <person name="Jones K.M."/>
            <person name="Gansberger K."/>
            <person name="Moffat K."/>
            <person name="Hill J."/>
            <person name="Bera J."/>
            <person name="Fadrosh D."/>
            <person name="Jin S."/>
            <person name="Johri S."/>
            <person name="Kim M."/>
            <person name="Overton L."/>
            <person name="Reardon M."/>
            <person name="Tsitrin T."/>
            <person name="Vuong H."/>
            <person name="Weaver B."/>
            <person name="Ciecko A."/>
            <person name="Tallon L."/>
            <person name="Jackson J."/>
            <person name="Pai G."/>
            <person name="Aken S.V."/>
            <person name="Utterback T."/>
            <person name="Reidmuller S."/>
            <person name="Feldblyum T."/>
            <person name="Hsiao J."/>
            <person name="Zismann V."/>
            <person name="Iobst S."/>
            <person name="de Vazeille A.R."/>
            <person name="Buell C.R."/>
            <person name="Ying K."/>
            <person name="Li Y."/>
            <person name="Lu T."/>
            <person name="Huang Y."/>
            <person name="Zhao Q."/>
            <person name="Feng Q."/>
            <person name="Zhang L."/>
            <person name="Zhu J."/>
            <person name="Weng Q."/>
            <person name="Mu J."/>
            <person name="Lu Y."/>
            <person name="Fan D."/>
            <person name="Liu Y."/>
            <person name="Guan J."/>
            <person name="Zhang Y."/>
            <person name="Yu S."/>
            <person name="Liu X."/>
            <person name="Zhang Y."/>
            <person name="Hong G."/>
            <person name="Han B."/>
            <person name="Choisne N."/>
            <person name="Demange N."/>
            <person name="Orjeda G."/>
            <person name="Samain S."/>
            <person name="Cattolico L."/>
            <person name="Pelletier E."/>
            <person name="Couloux A."/>
            <person name="Segurens B."/>
            <person name="Wincker P."/>
            <person name="D'Hont A."/>
            <person name="Scarpelli C."/>
            <person name="Weissenbach J."/>
            <person name="Salanoubat M."/>
            <person name="Quetier F."/>
            <person name="Yu Y."/>
            <person name="Kim H.R."/>
            <person name="Rambo T."/>
            <person name="Currie J."/>
            <person name="Collura K."/>
            <person name="Luo M."/>
            <person name="Yang T."/>
            <person name="Ammiraju J.S.S."/>
            <person name="Engler F."/>
            <person name="Soderlund C."/>
            <person name="Wing R.A."/>
            <person name="Palmer L.E."/>
            <person name="de la Bastide M."/>
            <person name="Spiegel L."/>
            <person name="Nascimento L."/>
            <person name="Zutavern T."/>
            <person name="O'Shaughnessy A."/>
            <person name="Dike S."/>
            <person name="Dedhia N."/>
            <person name="Preston R."/>
            <person name="Balija V."/>
            <person name="McCombie W.R."/>
            <person name="Chow T."/>
            <person name="Chen H."/>
            <person name="Chung M."/>
            <person name="Chen C."/>
            <person name="Shaw J."/>
            <person name="Wu H."/>
            <person name="Hsiao K."/>
            <person name="Chao Y."/>
            <person name="Chu M."/>
            <person name="Cheng C."/>
            <person name="Hour A."/>
            <person name="Lee P."/>
            <person name="Lin S."/>
            <person name="Lin Y."/>
            <person name="Liou J."/>
            <person name="Liu S."/>
            <person name="Hsing Y."/>
            <person name="Raghuvanshi S."/>
            <person name="Mohanty A."/>
            <person name="Bharti A.K."/>
            <person name="Gaur A."/>
            <person name="Gupta V."/>
            <person name="Kumar D."/>
            <person name="Ravi V."/>
            <person name="Vij S."/>
            <person name="Kapur A."/>
            <person name="Khurana P."/>
            <person name="Khurana P."/>
            <person name="Khurana J.P."/>
            <person name="Tyagi A.K."/>
            <person name="Gaikwad K."/>
            <person name="Singh A."/>
            <person name="Dalal V."/>
            <person name="Srivastava S."/>
            <person name="Dixit A."/>
            <person name="Pal A.K."/>
            <person name="Ghazi I.A."/>
            <person name="Yadav M."/>
            <person name="Pandit A."/>
            <person name="Bhargava A."/>
            <person name="Sureshbabu K."/>
            <person name="Batra K."/>
            <person name="Sharma T.R."/>
            <person name="Mohapatra T."/>
            <person name="Singh N.K."/>
            <person name="Messing J."/>
            <person name="Nelson A.B."/>
            <person name="Fuks G."/>
            <person name="Kavchok S."/>
            <person name="Keizer G."/>
            <person name="Linton E."/>
            <person name="Llaca V."/>
            <person name="Song R."/>
            <person name="Tanyolac B."/>
            <person name="Young S."/>
            <person name="Ho-Il K."/>
            <person name="Hahn J.H."/>
            <person name="Sangsakoo G."/>
            <person name="Vanavichit A."/>
            <person name="de Mattos Luiz.A.T."/>
            <person name="Zimmer P.D."/>
            <person name="Malone G."/>
            <person name="Dellagostin O."/>
            <person name="de Oliveira A.C."/>
            <person name="Bevan M."/>
            <person name="Bancroft I."/>
            <person name="Minx P."/>
            <person name="Cordum H."/>
            <person name="Wilson R."/>
            <person name="Cheng Z."/>
            <person name="Jin W."/>
            <person name="Jiang J."/>
            <person name="Leong S.A."/>
            <person name="Iwama H."/>
            <person name="Gojobori T."/>
            <person name="Itoh T."/>
            <person name="Niimura Y."/>
            <person name="Fujii Y."/>
            <person name="Habara T."/>
            <person name="Sakai H."/>
            <person name="Sato Y."/>
            <person name="Wilson G."/>
            <person name="Kumar K."/>
            <person name="McCouch S."/>
            <person name="Juretic N."/>
            <person name="Hoen D."/>
            <person name="Wright S."/>
            <person name="Bruskiewich R."/>
            <person name="Bureau T."/>
            <person name="Miyao A."/>
            <person name="Hirochika H."/>
            <person name="Nishikawa T."/>
            <person name="Kadowaki K."/>
            <person name="Sugiura M."/>
            <person name="Burr B."/>
            <person name="Sasaki T."/>
        </authorList>
    </citation>
    <scope>NUCLEOTIDE SEQUENCE [LARGE SCALE GENOMIC DNA]</scope>
    <source>
        <strain evidence="3">cv. Nipponbare</strain>
    </source>
</reference>